<accession>A0AAU7W635</accession>
<reference evidence="2" key="1">
    <citation type="submission" date="2024-05" db="EMBL/GenBank/DDBJ databases">
        <authorList>
            <person name="Yu L."/>
        </authorList>
    </citation>
    <scope>NUCLEOTIDE SEQUENCE</scope>
    <source>
        <strain evidence="2">G08B096</strain>
    </source>
</reference>
<dbReference type="RefSeq" id="WP_350347208.1">
    <property type="nucleotide sequence ID" value="NZ_CP158374.1"/>
</dbReference>
<proteinExistence type="predicted"/>
<sequence length="209" mass="21218">MARQDRGERGSVRIDPRLLIGVVLVAGSTAGVWALVTGFDTTTEVYAVRDTVATGTRLDTDDLVVESVRLGGSAERYVVAGELPESGLVATRTIGAGELVPAAAVAERDDSALATVVVPSRGPLPSGLGPGSRVDVWSARLVEHGAYEPPAVLVAGAEVSGVVEPEGMVSGDGVSVELLVPREKVAAVLQALASGDAIDLVGARTGAVD</sequence>
<evidence type="ECO:0000313" key="2">
    <source>
        <dbReference type="EMBL" id="XBX81186.1"/>
    </source>
</evidence>
<evidence type="ECO:0008006" key="3">
    <source>
        <dbReference type="Google" id="ProtNLM"/>
    </source>
</evidence>
<name>A0AAU7W635_9MICO</name>
<protein>
    <recommendedName>
        <fullName evidence="3">SAF domain-containing protein</fullName>
    </recommendedName>
</protein>
<gene>
    <name evidence="2" type="ORF">ABIQ69_11265</name>
</gene>
<keyword evidence="1" id="KW-0812">Transmembrane</keyword>
<keyword evidence="1" id="KW-0472">Membrane</keyword>
<evidence type="ECO:0000256" key="1">
    <source>
        <dbReference type="SAM" id="Phobius"/>
    </source>
</evidence>
<dbReference type="EMBL" id="CP158374">
    <property type="protein sequence ID" value="XBX81186.1"/>
    <property type="molecule type" value="Genomic_DNA"/>
</dbReference>
<keyword evidence="1" id="KW-1133">Transmembrane helix</keyword>
<feature type="transmembrane region" description="Helical" evidence="1">
    <location>
        <begin position="18"/>
        <end position="36"/>
    </location>
</feature>
<organism evidence="2">
    <name type="scientific">Agromyces sp. G08B096</name>
    <dbReference type="NCBI Taxonomy" id="3156399"/>
    <lineage>
        <taxon>Bacteria</taxon>
        <taxon>Bacillati</taxon>
        <taxon>Actinomycetota</taxon>
        <taxon>Actinomycetes</taxon>
        <taxon>Micrococcales</taxon>
        <taxon>Microbacteriaceae</taxon>
        <taxon>Agromyces</taxon>
    </lineage>
</organism>
<dbReference type="AlphaFoldDB" id="A0AAU7W635"/>